<dbReference type="InterPro" id="IPR000829">
    <property type="entry name" value="DAGK"/>
</dbReference>
<evidence type="ECO:0000256" key="11">
    <source>
        <dbReference type="ARBA" id="ARBA00023098"/>
    </source>
</evidence>
<dbReference type="Pfam" id="PF01219">
    <property type="entry name" value="DAGK_prokar"/>
    <property type="match status" value="1"/>
</dbReference>
<feature type="transmembrane region" description="Helical" evidence="15">
    <location>
        <begin position="100"/>
        <end position="120"/>
    </location>
</feature>
<dbReference type="EMBL" id="JBHRZT010000020">
    <property type="protein sequence ID" value="MFC3882962.1"/>
    <property type="molecule type" value="Genomic_DNA"/>
</dbReference>
<keyword evidence="5 16" id="KW-0808">Transferase</keyword>
<dbReference type="GO" id="GO:0016301">
    <property type="term" value="F:kinase activity"/>
    <property type="evidence" value="ECO:0007669"/>
    <property type="project" value="UniProtKB-KW"/>
</dbReference>
<comment type="subcellular location">
    <subcellularLocation>
        <location evidence="1">Cell membrane</location>
        <topology evidence="1">Multi-pass membrane protein</topology>
    </subcellularLocation>
</comment>
<reference evidence="17" key="1">
    <citation type="journal article" date="2019" name="Int. J. Syst. Evol. Microbiol.">
        <title>The Global Catalogue of Microorganisms (GCM) 10K type strain sequencing project: providing services to taxonomists for standard genome sequencing and annotation.</title>
        <authorList>
            <consortium name="The Broad Institute Genomics Platform"/>
            <consortium name="The Broad Institute Genome Sequencing Center for Infectious Disease"/>
            <person name="Wu L."/>
            <person name="Ma J."/>
        </authorList>
    </citation>
    <scope>NUCLEOTIDE SEQUENCE [LARGE SCALE GENOMIC DNA]</scope>
    <source>
        <strain evidence="17">CCUG 61889</strain>
    </source>
</reference>
<evidence type="ECO:0000256" key="2">
    <source>
        <dbReference type="ARBA" id="ARBA00005967"/>
    </source>
</evidence>
<dbReference type="RefSeq" id="WP_377912898.1">
    <property type="nucleotide sequence ID" value="NZ_JBHRZT010000020.1"/>
</dbReference>
<dbReference type="InterPro" id="IPR033717">
    <property type="entry name" value="UDPK"/>
</dbReference>
<evidence type="ECO:0000256" key="3">
    <source>
        <dbReference type="ARBA" id="ARBA00022475"/>
    </source>
</evidence>
<evidence type="ECO:0000256" key="5">
    <source>
        <dbReference type="ARBA" id="ARBA00022679"/>
    </source>
</evidence>
<dbReference type="Proteomes" id="UP001595752">
    <property type="component" value="Unassembled WGS sequence"/>
</dbReference>
<keyword evidence="11" id="KW-0443">Lipid metabolism</keyword>
<keyword evidence="4" id="KW-0444">Lipid biosynthesis</keyword>
<proteinExistence type="inferred from homology"/>
<evidence type="ECO:0000256" key="13">
    <source>
        <dbReference type="ARBA" id="ARBA00023209"/>
    </source>
</evidence>
<feature type="transmembrane region" description="Helical" evidence="15">
    <location>
        <begin position="60"/>
        <end position="79"/>
    </location>
</feature>
<dbReference type="CDD" id="cd14265">
    <property type="entry name" value="UDPK_IM_like"/>
    <property type="match status" value="1"/>
</dbReference>
<evidence type="ECO:0000256" key="6">
    <source>
        <dbReference type="ARBA" id="ARBA00022692"/>
    </source>
</evidence>
<keyword evidence="9" id="KW-0067">ATP-binding</keyword>
<dbReference type="PANTHER" id="PTHR34299:SF1">
    <property type="entry name" value="DIACYLGLYCEROL KINASE"/>
    <property type="match status" value="1"/>
</dbReference>
<protein>
    <submittedName>
        <fullName evidence="16">Diacylglycerol kinase family protein</fullName>
        <ecNumber evidence="16">2.7.1.-</ecNumber>
    </submittedName>
</protein>
<sequence length="125" mass="13626">MALKDKKGSKKPRLVKSFRYAIEGILSALKTERNMKIHAAAAVLVVIAGCYFRITLSDWVILIIVMGGVFSLELINTAIEKNVDLITKDYHPLAKTAKDAAAGAVFIYAVVSVIAGVLIFSKYIL</sequence>
<dbReference type="Gene3D" id="1.10.287.3610">
    <property type="match status" value="1"/>
</dbReference>
<dbReference type="PANTHER" id="PTHR34299">
    <property type="entry name" value="DIACYLGLYCEROL KINASE"/>
    <property type="match status" value="1"/>
</dbReference>
<keyword evidence="10 15" id="KW-1133">Transmembrane helix</keyword>
<evidence type="ECO:0000313" key="17">
    <source>
        <dbReference type="Proteomes" id="UP001595752"/>
    </source>
</evidence>
<evidence type="ECO:0000256" key="8">
    <source>
        <dbReference type="ARBA" id="ARBA00022777"/>
    </source>
</evidence>
<name>A0ABV8AYA0_9BACI</name>
<keyword evidence="17" id="KW-1185">Reference proteome</keyword>
<evidence type="ECO:0000256" key="15">
    <source>
        <dbReference type="SAM" id="Phobius"/>
    </source>
</evidence>
<keyword evidence="8 16" id="KW-0418">Kinase</keyword>
<gene>
    <name evidence="16" type="ORF">ACFOU2_05355</name>
</gene>
<evidence type="ECO:0000256" key="1">
    <source>
        <dbReference type="ARBA" id="ARBA00004651"/>
    </source>
</evidence>
<dbReference type="EC" id="2.7.1.-" evidence="16"/>
<dbReference type="PROSITE" id="PS01069">
    <property type="entry name" value="DAGK_PROKAR"/>
    <property type="match status" value="1"/>
</dbReference>
<feature type="transmembrane region" description="Helical" evidence="15">
    <location>
        <begin position="37"/>
        <end position="54"/>
    </location>
</feature>
<evidence type="ECO:0000256" key="9">
    <source>
        <dbReference type="ARBA" id="ARBA00022840"/>
    </source>
</evidence>
<keyword evidence="14" id="KW-1208">Phospholipid metabolism</keyword>
<evidence type="ECO:0000256" key="4">
    <source>
        <dbReference type="ARBA" id="ARBA00022516"/>
    </source>
</evidence>
<keyword evidence="6 15" id="KW-0812">Transmembrane</keyword>
<accession>A0ABV8AYA0</accession>
<evidence type="ECO:0000256" key="12">
    <source>
        <dbReference type="ARBA" id="ARBA00023136"/>
    </source>
</evidence>
<evidence type="ECO:0000256" key="7">
    <source>
        <dbReference type="ARBA" id="ARBA00022741"/>
    </source>
</evidence>
<evidence type="ECO:0000256" key="14">
    <source>
        <dbReference type="ARBA" id="ARBA00023264"/>
    </source>
</evidence>
<keyword evidence="7" id="KW-0547">Nucleotide-binding</keyword>
<keyword evidence="3" id="KW-1003">Cell membrane</keyword>
<evidence type="ECO:0000313" key="16">
    <source>
        <dbReference type="EMBL" id="MFC3882962.1"/>
    </source>
</evidence>
<evidence type="ECO:0000256" key="10">
    <source>
        <dbReference type="ARBA" id="ARBA00022989"/>
    </source>
</evidence>
<comment type="similarity">
    <text evidence="2">Belongs to the bacterial diacylglycerol kinase family.</text>
</comment>
<keyword evidence="13" id="KW-0594">Phospholipid biosynthesis</keyword>
<dbReference type="InterPro" id="IPR036945">
    <property type="entry name" value="DAGK_sf"/>
</dbReference>
<comment type="caution">
    <text evidence="16">The sequence shown here is derived from an EMBL/GenBank/DDBJ whole genome shotgun (WGS) entry which is preliminary data.</text>
</comment>
<keyword evidence="12 15" id="KW-0472">Membrane</keyword>
<organism evidence="16 17">
    <name type="scientific">Bacillus songklensis</name>
    <dbReference type="NCBI Taxonomy" id="1069116"/>
    <lineage>
        <taxon>Bacteria</taxon>
        <taxon>Bacillati</taxon>
        <taxon>Bacillota</taxon>
        <taxon>Bacilli</taxon>
        <taxon>Bacillales</taxon>
        <taxon>Bacillaceae</taxon>
        <taxon>Bacillus</taxon>
    </lineage>
</organism>